<keyword evidence="1" id="KW-0812">Transmembrane</keyword>
<accession>A0A147BD93</accession>
<evidence type="ECO:0000256" key="2">
    <source>
        <dbReference type="SAM" id="SignalP"/>
    </source>
</evidence>
<organism evidence="3">
    <name type="scientific">Ixodes ricinus</name>
    <name type="common">Common tick</name>
    <name type="synonym">Acarus ricinus</name>
    <dbReference type="NCBI Taxonomy" id="34613"/>
    <lineage>
        <taxon>Eukaryota</taxon>
        <taxon>Metazoa</taxon>
        <taxon>Ecdysozoa</taxon>
        <taxon>Arthropoda</taxon>
        <taxon>Chelicerata</taxon>
        <taxon>Arachnida</taxon>
        <taxon>Acari</taxon>
        <taxon>Parasitiformes</taxon>
        <taxon>Ixodida</taxon>
        <taxon>Ixodoidea</taxon>
        <taxon>Ixodidae</taxon>
        <taxon>Ixodinae</taxon>
        <taxon>Ixodes</taxon>
    </lineage>
</organism>
<keyword evidence="1" id="KW-0472">Membrane</keyword>
<feature type="transmembrane region" description="Helical" evidence="1">
    <location>
        <begin position="37"/>
        <end position="62"/>
    </location>
</feature>
<feature type="signal peptide" evidence="2">
    <location>
        <begin position="1"/>
        <end position="21"/>
    </location>
</feature>
<feature type="transmembrane region" description="Helical" evidence="1">
    <location>
        <begin position="100"/>
        <end position="120"/>
    </location>
</feature>
<proteinExistence type="predicted"/>
<feature type="chain" id="PRO_5007542013" description="Secreted protein" evidence="2">
    <location>
        <begin position="22"/>
        <end position="200"/>
    </location>
</feature>
<reference evidence="3" key="1">
    <citation type="journal article" date="2018" name="PLoS Negl. Trop. Dis.">
        <title>Sialome diversity of ticks revealed by RNAseq of single tick salivary glands.</title>
        <authorList>
            <person name="Perner J."/>
            <person name="Kropackova S."/>
            <person name="Kopacek P."/>
            <person name="Ribeiro J.M."/>
        </authorList>
    </citation>
    <scope>NUCLEOTIDE SEQUENCE</scope>
    <source>
        <strain evidence="3">Siblings of single egg batch collected in Ceske Budejovice</strain>
        <tissue evidence="3">Salivary glands</tissue>
    </source>
</reference>
<evidence type="ECO:0000256" key="1">
    <source>
        <dbReference type="SAM" id="Phobius"/>
    </source>
</evidence>
<keyword evidence="1" id="KW-1133">Transmembrane helix</keyword>
<sequence>MIHSWHLVLVLLLFQSKELGAQEYLLGTHLLLKEDVVFPQLLAPGLPVFCLLSGFLQLAAGYQRVIRVRCVRSPLPFLGEWADTRILLVSLAHLVSKDSFVAIFLGSSLIRFLLFCCLFINPSLSGRLVLGALLHRHFGHWNSFRAFPHLFFGNSEHQNLCGVVSRVITVHVVLPEDSVYSFVVEVHLVLWSKIANIAHR</sequence>
<keyword evidence="2" id="KW-0732">Signal</keyword>
<evidence type="ECO:0000313" key="3">
    <source>
        <dbReference type="EMBL" id="JAR88748.1"/>
    </source>
</evidence>
<dbReference type="AlphaFoldDB" id="A0A147BD93"/>
<name>A0A147BD93_IXORI</name>
<evidence type="ECO:0008006" key="4">
    <source>
        <dbReference type="Google" id="ProtNLM"/>
    </source>
</evidence>
<protein>
    <recommendedName>
        <fullName evidence="4">Secreted protein</fullName>
    </recommendedName>
</protein>
<dbReference type="EMBL" id="GEGO01006656">
    <property type="protein sequence ID" value="JAR88748.1"/>
    <property type="molecule type" value="Transcribed_RNA"/>
</dbReference>